<dbReference type="PROSITE" id="PS51197">
    <property type="entry name" value="HTH_RRF2_2"/>
    <property type="match status" value="1"/>
</dbReference>
<evidence type="ECO:0000313" key="2">
    <source>
        <dbReference type="Proteomes" id="UP000291866"/>
    </source>
</evidence>
<dbReference type="PANTHER" id="PTHR33221:SF15">
    <property type="entry name" value="HTH-TYPE TRANSCRIPTIONAL REGULATOR YWGB-RELATED"/>
    <property type="match status" value="1"/>
</dbReference>
<dbReference type="InterPro" id="IPR036390">
    <property type="entry name" value="WH_DNA-bd_sf"/>
</dbReference>
<dbReference type="AlphaFoldDB" id="A0A8G2ISD1"/>
<dbReference type="InterPro" id="IPR036388">
    <property type="entry name" value="WH-like_DNA-bd_sf"/>
</dbReference>
<dbReference type="PANTHER" id="PTHR33221">
    <property type="entry name" value="WINGED HELIX-TURN-HELIX TRANSCRIPTIONAL REGULATOR, RRF2 FAMILY"/>
    <property type="match status" value="1"/>
</dbReference>
<comment type="caution">
    <text evidence="1">The sequence shown here is derived from an EMBL/GenBank/DDBJ whole genome shotgun (WGS) entry which is preliminary data.</text>
</comment>
<dbReference type="Proteomes" id="UP000291866">
    <property type="component" value="Unassembled WGS sequence"/>
</dbReference>
<dbReference type="GO" id="GO:0005829">
    <property type="term" value="C:cytosol"/>
    <property type="evidence" value="ECO:0007669"/>
    <property type="project" value="TreeGrafter"/>
</dbReference>
<dbReference type="InterPro" id="IPR000944">
    <property type="entry name" value="Tscrpt_reg_Rrf2"/>
</dbReference>
<evidence type="ECO:0000313" key="1">
    <source>
        <dbReference type="EMBL" id="TBX86631.1"/>
    </source>
</evidence>
<proteinExistence type="predicted"/>
<gene>
    <name evidence="1" type="ORF">E0H31_31080</name>
</gene>
<accession>A0A8G2ISD1</accession>
<dbReference type="GO" id="GO:0003700">
    <property type="term" value="F:DNA-binding transcription factor activity"/>
    <property type="evidence" value="ECO:0007669"/>
    <property type="project" value="TreeGrafter"/>
</dbReference>
<dbReference type="RefSeq" id="WP_131602941.1">
    <property type="nucleotide sequence ID" value="NZ_SJLU01000022.1"/>
</dbReference>
<sequence>MPTSTRFAVAAHILTALAVSDGKPMRSEDLAYSANTSAVVIRGLLSRLIDAGLTRSQLGAGGGALLAKPAEKIRLLDVYEAVEDTELFSLHRTPPCENCAVGGNILEAMQPVLTSARTALETELAKSTVADIAAEVARLGKFSIPLIW</sequence>
<protein>
    <submittedName>
        <fullName evidence="1">Rrf2 family transcriptional regulator</fullName>
    </submittedName>
</protein>
<reference evidence="1 2" key="1">
    <citation type="submission" date="2019-02" db="EMBL/GenBank/DDBJ databases">
        <title>The competitiveness to form nodules shapes the capacities of Rhizobium leguminosarum sv viciae communities to promote symbiosis with specific hosts.</title>
        <authorList>
            <person name="Boivin S."/>
            <person name="Lepetit M."/>
        </authorList>
    </citation>
    <scope>NUCLEOTIDE SEQUENCE [LARGE SCALE GENOMIC DNA]</scope>
    <source>
        <strain evidence="1 2">SPF4F3</strain>
    </source>
</reference>
<dbReference type="EMBL" id="SJLU01000022">
    <property type="protein sequence ID" value="TBX86631.1"/>
    <property type="molecule type" value="Genomic_DNA"/>
</dbReference>
<dbReference type="SUPFAM" id="SSF46785">
    <property type="entry name" value="Winged helix' DNA-binding domain"/>
    <property type="match status" value="1"/>
</dbReference>
<dbReference type="Pfam" id="PF02082">
    <property type="entry name" value="Rrf2"/>
    <property type="match status" value="1"/>
</dbReference>
<dbReference type="Gene3D" id="1.10.10.10">
    <property type="entry name" value="Winged helix-like DNA-binding domain superfamily/Winged helix DNA-binding domain"/>
    <property type="match status" value="1"/>
</dbReference>
<name>A0A8G2ISD1_RHILV</name>
<organism evidence="1 2">
    <name type="scientific">Rhizobium leguminosarum bv. viciae</name>
    <dbReference type="NCBI Taxonomy" id="387"/>
    <lineage>
        <taxon>Bacteria</taxon>
        <taxon>Pseudomonadati</taxon>
        <taxon>Pseudomonadota</taxon>
        <taxon>Alphaproteobacteria</taxon>
        <taxon>Hyphomicrobiales</taxon>
        <taxon>Rhizobiaceae</taxon>
        <taxon>Rhizobium/Agrobacterium group</taxon>
        <taxon>Rhizobium</taxon>
    </lineage>
</organism>